<gene>
    <name evidence="1" type="ORF">A9Z42_0088700</name>
</gene>
<proteinExistence type="predicted"/>
<dbReference type="EMBL" id="LFMI01000808">
    <property type="protein sequence ID" value="OTA07933.1"/>
    <property type="molecule type" value="Genomic_DNA"/>
</dbReference>
<evidence type="ECO:0000313" key="1">
    <source>
        <dbReference type="EMBL" id="OTA07933.1"/>
    </source>
</evidence>
<dbReference type="AlphaFoldDB" id="A0A2H2ZMC3"/>
<evidence type="ECO:0000313" key="2">
    <source>
        <dbReference type="Proteomes" id="UP000219286"/>
    </source>
</evidence>
<sequence length="187" mass="21174">MDFTPFESDALFSDPEAAAKEIDKVGFTGALGRDAQFGSEMNFDQLMPKVEEVIDKTTKALIRDKKDLTKTYLKEITDLLPIIANARRKGSAASMLQSFITWADKKAGFKNLTIVMKPPISRPPFVYEEIDFKATYNANSHRVGIQAWKEQIEEYANTFNSNRQSLSHARAVRLLEDLHRKLVNGCK</sequence>
<reference evidence="1 2" key="1">
    <citation type="journal article" date="2015" name="Genome Announc.">
        <title>Genome sequence and annotation of Trichoderma parareesei, the ancestor of the cellulase producer Trichoderma reesei.</title>
        <authorList>
            <person name="Yang D."/>
            <person name="Pomraning K."/>
            <person name="Kopchinskiy A."/>
            <person name="Karimi Aghcheh R."/>
            <person name="Atanasova L."/>
            <person name="Chenthamara K."/>
            <person name="Baker S.E."/>
            <person name="Zhang R."/>
            <person name="Shen Q."/>
            <person name="Freitag M."/>
            <person name="Kubicek C.P."/>
            <person name="Druzhinina I.S."/>
        </authorList>
    </citation>
    <scope>NUCLEOTIDE SEQUENCE [LARGE SCALE GENOMIC DNA]</scope>
    <source>
        <strain evidence="1 2">CBS 125925</strain>
    </source>
</reference>
<name>A0A2H2ZMC3_TRIPA</name>
<dbReference type="OrthoDB" id="4895973at2759"/>
<protein>
    <submittedName>
        <fullName evidence="1">Uncharacterized protein</fullName>
    </submittedName>
</protein>
<dbReference type="Proteomes" id="UP000219286">
    <property type="component" value="Unassembled WGS sequence"/>
</dbReference>
<keyword evidence="2" id="KW-1185">Reference proteome</keyword>
<comment type="caution">
    <text evidence="1">The sequence shown here is derived from an EMBL/GenBank/DDBJ whole genome shotgun (WGS) entry which is preliminary data.</text>
</comment>
<accession>A0A2H2ZMC3</accession>
<organism evidence="1 2">
    <name type="scientific">Trichoderma parareesei</name>
    <name type="common">Filamentous fungus</name>
    <dbReference type="NCBI Taxonomy" id="858221"/>
    <lineage>
        <taxon>Eukaryota</taxon>
        <taxon>Fungi</taxon>
        <taxon>Dikarya</taxon>
        <taxon>Ascomycota</taxon>
        <taxon>Pezizomycotina</taxon>
        <taxon>Sordariomycetes</taxon>
        <taxon>Hypocreomycetidae</taxon>
        <taxon>Hypocreales</taxon>
        <taxon>Hypocreaceae</taxon>
        <taxon>Trichoderma</taxon>
    </lineage>
</organism>